<dbReference type="EMBL" id="CAUYUJ010005080">
    <property type="protein sequence ID" value="CAK0812201.1"/>
    <property type="molecule type" value="Genomic_DNA"/>
</dbReference>
<evidence type="ECO:0000256" key="2">
    <source>
        <dbReference type="SAM" id="MobiDB-lite"/>
    </source>
</evidence>
<feature type="region of interest" description="Disordered" evidence="2">
    <location>
        <begin position="230"/>
        <end position="312"/>
    </location>
</feature>
<evidence type="ECO:0000313" key="4">
    <source>
        <dbReference type="Proteomes" id="UP001189429"/>
    </source>
</evidence>
<proteinExistence type="predicted"/>
<feature type="compositionally biased region" description="Basic and acidic residues" evidence="2">
    <location>
        <begin position="230"/>
        <end position="245"/>
    </location>
</feature>
<evidence type="ECO:0000313" key="3">
    <source>
        <dbReference type="EMBL" id="CAK0812201.1"/>
    </source>
</evidence>
<organism evidence="3 4">
    <name type="scientific">Prorocentrum cordatum</name>
    <dbReference type="NCBI Taxonomy" id="2364126"/>
    <lineage>
        <taxon>Eukaryota</taxon>
        <taxon>Sar</taxon>
        <taxon>Alveolata</taxon>
        <taxon>Dinophyceae</taxon>
        <taxon>Prorocentrales</taxon>
        <taxon>Prorocentraceae</taxon>
        <taxon>Prorocentrum</taxon>
    </lineage>
</organism>
<evidence type="ECO:0000256" key="1">
    <source>
        <dbReference type="SAM" id="Coils"/>
    </source>
</evidence>
<comment type="caution">
    <text evidence="3">The sequence shown here is derived from an EMBL/GenBank/DDBJ whole genome shotgun (WGS) entry which is preliminary data.</text>
</comment>
<sequence length="312" mass="35077">MGDEALDQARAWLSAGGEAHGTGPGRMMGEKMLELEAAKTEHKQSMEQKETELLEAMRIKAQLVAQNAELLMQLSQQDQETHVLGEMLDDSKQRIKQMETETRDLANVIDEQGKQIEELEEAWGNLHMLAPLVEAPAFPALDILQKKDEIDGGEGQSRNVEQQNDGDAQWTEGHARSFAEGQGRKLYLEEAEVSIEDGQVRTVDAYLQVALGNQQSIAENQGRPLRAYETKQSDGDAQTARDKTKWQPKTDGAQREFAGQQQWNTYAWPEEEQKAEGSKRKHWPSRGKPEWLLRKDAEKAQAANAMEIPRSS</sequence>
<feature type="coiled-coil region" evidence="1">
    <location>
        <begin position="32"/>
        <end position="122"/>
    </location>
</feature>
<feature type="compositionally biased region" description="Basic and acidic residues" evidence="2">
    <location>
        <begin position="287"/>
        <end position="299"/>
    </location>
</feature>
<keyword evidence="1" id="KW-0175">Coiled coil</keyword>
<name>A0ABN9R428_9DINO</name>
<keyword evidence="4" id="KW-1185">Reference proteome</keyword>
<accession>A0ABN9R428</accession>
<gene>
    <name evidence="3" type="ORF">PCOR1329_LOCUS16544</name>
</gene>
<protein>
    <submittedName>
        <fullName evidence="3">Uncharacterized protein</fullName>
    </submittedName>
</protein>
<dbReference type="Proteomes" id="UP001189429">
    <property type="component" value="Unassembled WGS sequence"/>
</dbReference>
<feature type="non-terminal residue" evidence="3">
    <location>
        <position position="312"/>
    </location>
</feature>
<reference evidence="3" key="1">
    <citation type="submission" date="2023-10" db="EMBL/GenBank/DDBJ databases">
        <authorList>
            <person name="Chen Y."/>
            <person name="Shah S."/>
            <person name="Dougan E. K."/>
            <person name="Thang M."/>
            <person name="Chan C."/>
        </authorList>
    </citation>
    <scope>NUCLEOTIDE SEQUENCE [LARGE SCALE GENOMIC DNA]</scope>
</reference>